<dbReference type="Proteomes" id="UP000639516">
    <property type="component" value="Unassembled WGS sequence"/>
</dbReference>
<feature type="compositionally biased region" description="Polar residues" evidence="1">
    <location>
        <begin position="59"/>
        <end position="68"/>
    </location>
</feature>
<feature type="compositionally biased region" description="Polar residues" evidence="1">
    <location>
        <begin position="1860"/>
        <end position="1877"/>
    </location>
</feature>
<organism evidence="2 3">
    <name type="scientific">Bradyrhizobium campsiandrae</name>
    <dbReference type="NCBI Taxonomy" id="1729892"/>
    <lineage>
        <taxon>Bacteria</taxon>
        <taxon>Pseudomonadati</taxon>
        <taxon>Pseudomonadota</taxon>
        <taxon>Alphaproteobacteria</taxon>
        <taxon>Hyphomicrobiales</taxon>
        <taxon>Nitrobacteraceae</taxon>
        <taxon>Bradyrhizobium</taxon>
    </lineage>
</organism>
<feature type="region of interest" description="Disordered" evidence="1">
    <location>
        <begin position="2761"/>
        <end position="2783"/>
    </location>
</feature>
<feature type="compositionally biased region" description="Polar residues" evidence="1">
    <location>
        <begin position="77"/>
        <end position="95"/>
    </location>
</feature>
<dbReference type="EMBL" id="JAATTO010000038">
    <property type="protein sequence ID" value="MBC9981562.1"/>
    <property type="molecule type" value="Genomic_DNA"/>
</dbReference>
<comment type="caution">
    <text evidence="2">The sequence shown here is derived from an EMBL/GenBank/DDBJ whole genome shotgun (WGS) entry which is preliminary data.</text>
</comment>
<reference evidence="2 3" key="1">
    <citation type="journal article" date="2020" name="Arch. Microbiol.">
        <title>Bradyrhizobium campsiandrae sp. nov., a nitrogen-fixing bacterial strain isolated from a native leguminous tree from the Amazon adapted to flooded conditions.</title>
        <authorList>
            <person name="Cabral Michel D."/>
            <person name="Martins da Costa E."/>
            <person name="Azarias Guimaraes A."/>
            <person name="Soares de Carvalho T."/>
            <person name="Santos de Castro Caputo P."/>
            <person name="Willems A."/>
            <person name="de Souza Moreira F.M."/>
        </authorList>
    </citation>
    <scope>NUCLEOTIDE SEQUENCE [LARGE SCALE GENOMIC DNA]</scope>
    <source>
        <strain evidence="3">INPA 384B</strain>
    </source>
</reference>
<proteinExistence type="predicted"/>
<accession>A0ABR7UCB4</accession>
<feature type="region of interest" description="Disordered" evidence="1">
    <location>
        <begin position="486"/>
        <end position="534"/>
    </location>
</feature>
<evidence type="ECO:0000313" key="3">
    <source>
        <dbReference type="Proteomes" id="UP000639516"/>
    </source>
</evidence>
<evidence type="ECO:0000256" key="1">
    <source>
        <dbReference type="SAM" id="MobiDB-lite"/>
    </source>
</evidence>
<evidence type="ECO:0000313" key="2">
    <source>
        <dbReference type="EMBL" id="MBC9981562.1"/>
    </source>
</evidence>
<dbReference type="NCBIfam" id="NF012206">
    <property type="entry name" value="LktA_tand_53"/>
    <property type="match status" value="8"/>
</dbReference>
<sequence length="6010" mass="585744">ETIATTSSSIRTPGAVSFTAEGAALAATAAVASASGGNGTDSNGNSTDKDGSVDDKVQKQSGDSNQRMSDAKIGDADQQSTVGAEGSSANGKASTSEGGVAVAAAIAVDVSTVKVKAYVPASVGVKAGQALSVHSVANVDAKTSADGSTTAASGNGSTPTKVGVGAAVAVNVVTADDRAELGTAAAATAAGQISGVTAGHYDGAAVQLTALKTDLGVASPTAVGAADLPHAPSATTALGRVDQIVAYAKSGSSGAKVGIAGSVAVNVVTSKSVADIDSAATVHVVPLAPSDGGVVLRSDNEAYVAGSALAATDGASGAKVGVGASVALNTVQNTSEASLAQNAALTGANSLAITADSHLDTDAMAQAGASGGTALDAVVAFTILSEKTTASMESGGLVSVGGDVTVRATSVGAHSAIASGSAASSGSGGTAIGGSVALITGTGLFDAISGAGGPITTDTEARIARNVSSTRDLSVSASGAHTYAASSTATAGGGSAEDKGAAGGSKSVSSKTLGSAPASDAMNQEQSGLSANGGGSSGGKLSVAAALGAAIIGDTAKASIADSLTLSATRNVTISAASADQVQTLGSAAAASSNQDNGIGIGAALTVVDNATKASIGDSVHVISGGAITVQATSTVNKDLGGLTAEAMSGASGKKLSVAGSLAIGISTSITNATIGNNFSVDLPGDALNRAGAISVVADNTTSLAAKAWSGSYSSQGNGIGASIAAAISNDSYTASIGNSATINAASVNVQAINERVDDIYATIRTLAQPVTTTLSDINSELTANANNAKSLVSDVDSASGASDAVSSFKAGFADQITSDKKKILDSLKTTAALARDLPLLGSNNFYTEVVAGAASGSKLAISGGLALQIMLEHTTASIGTGANINSTGAVTLDAHDNAVSRTLVGALSASGGSSAAGISLGIIVNSGSVDAHIGSNALVSRSSSIGVNAGAQHEIDLFEISAAAADANGIAGILGVVYSQASVSAQTGTGSSLTSSGAVSVAATNSISALNLAGGIAVGGNNGIGGVAISTTVNNSATATIDSSAVSATTVDAASVSVSAQTAEKLINVGVAGAGAGSNAIAGVATPLVQLLDTEATIGASATIRASAGDVSVTAADNTLLVNVGGVIALGGNNGVGGAAAVGVLTDTIRAGIGDDATVDATGAVIVTAGAKETVSDDVVSGSGGGNVGVAVAIASSVITDQTSATIGQRAKVGTILRPSGVRVAADDTSLIVDLAGTIGAGGGTGVGAGVDANVLTKTTTATIGGNAVVKSGGDVVVQATSAETVFSLVAGLAAGGDAGVAGSVGAFVLTGNTIATIAGGADVRADGNVGVIANDADELDRLVGSGAVGGTAGVGGAIGVSVALQNTKAVVADGASVEGLGLGGTLGVTTGITGAFSVYGADALSVTPAKSNLTGTLGNDVNAVTVADGLVEGGSLFVLQRKTTPVVQQVRGVAVTASATSLLRSLAVSGSVAGTAGISISGDVPVVVSDTEATIGARANVNMSSALAPGVNQSVTVAASSDLYHLGIAGSVAVGGTAGVGAGAETTVFSNTTLAGIGAGSTVNAARDVAVTAKASENFAGAAVSAAVGGTAGVAGGISGFVSTDTTKATIDSSGASVTHVSAGGNVVVDADDQTRAIVTGGTIAIGGAAAGVGIGVGLAVVIKDTEAEIGASANVTGLGNGTGNDLAEYTGADFSGSRSGRGVLVQANSGESVTGIVVAGAGGLYAGVAGAVAAEVFVDQTRALIDQGATINGSNGGANANQDVTVTARDSTVVSMTEGTVAVGLAGIGGAVDVAVITNATSAFIGDNTSINAARYVTVDALTNRQTSSTVASIAGGLAGVGAAISVLAVANGPDADQTSKTDSNGSFTDSANQKLSDNTIDSKFLSSSTNSNVRGASSQAQRYKSTLNLQPTLPTHVPPGNSATIGHATINAGSDVDVRARDIVNAAMADGAVTLGIGGGAGIGIAVVGVNNIASVTNGARITAGALDVAASSDRTLNGYGVAATAVGVAAALMNLTDTTSTTALIGSATVSTGGSTQVHASNNEQITIATATLAAGAAGGLSLVVVTPDTEARIDGSSTVTAATAVSGDVEVTSNNTVNINAGAAGVAVGGGGVGLTIVVESPTARALVGAGDTINSGKTGAGATAGDVLVGATTQESVISLGAGASLGDGIGGALSVVTRTETTNAEVGAATVTATGNVGVTATSTSADDLAIGGAAVGGGAGVGGSLGVTVLSSSVTASIDANADVTALGLGTDLTYVKDYQTGFSAYGANDTIKAATLQGVSGGADIQMPVTTSDVRQSGADLLLKKGTISATTATGRGVVVNAAKAQSIRSIAVSGGLGGLVGVGLSGNVPVISDTTTATIGAGALINQRNVGAAGSLQSVIVGATSDTYSLNIVGAIAGGGAAGIGASISTAIVSNTTNATIGQGARVSAKDNVAVTALAAEDFAMIAAAGAAGGIAGVAGGLSLISIDDHTGALIDKSAVVTANNDVVVVASDITREATFAGSIVLSGTAGIGAAVSVALISKETDATIDSNAHVSGLAQGSDQFQELTGANAVATRNGQGVLVDAESAESAYVFALGAGGAGIVAAAGAIAVEVFNTNTFATINSGAVVNGVPGGSALQDVAVTARDLTGIVTTNYGVAISGVASLAGGVDVGVLNSNVGASIGDATVNAGRDVLVNAVASKAIDSTAVSAAASAIALSAGVSVYSIGNGVDPNGKASDELKTSDSSGSVTNFAGNSLSVGGKLGSSATATTSASNSKNSGSSTATSSASSASGTLSAKLGAIDVSGKMTAQNAAVAGTSATIGNANITAAGAVTLNGADQVAYTAKTGALSAGGFGVGAGIGIFTDAATTTAKIGGTGAATISAGSVSLLANTAHTANLTSYAGSVALLGALEADVALVTDNSVTQASVVNAAITDTGGLSVEATSGRHLSATASGVAAALGAGVGVSEAKAEIGGSVTTTLQHLAVGNATNSSGFVTAEALSDDSASATASSAAGGLGGAGSGAESTATVNPNVTLTLSGDTIYSNGAVTLLSRATDSATAHSEGVAVAGGLSVGASIANASLAPQVQITITGGDIEAASLQSDAQVLSGGATAFASGASGAFIGVNATEASASDSSSARADGSGGIINTSGALNFNAKSVENNNSNATGLAIGIVAVGANISTASSNTQTKSTFTIMSKLGGGSISLDAESSDSNVATSTSGSGGVISGASSTAKTISSNLTVAQISGSLGGVRTVVDATGGSLSLVAQHSDTFEGSVDSTQAAVVGASGARLSHSVGSTVAAGFGDNVDASAGNLTIGATNTVRRFFVCETGCGIAPGAVDLMGWDVQSGSGGFVDAPAATGTTTVQVVTSANLGQNTNVHLIAPVSGTGLASVSAANDVLIHQKTKVDSGGAISIASGESNVTVLATATVAFDRSSSLVVDVGDIKAAAWSNVAVEARTSVSSYGVAGAPTGSAKANVTVSNLLSAGTNVRIEASNGVFPVDGTVPTNGTVTLNAGRDLSSQPGSLSLNTIVDLYNNTAIPIPTAPDAQSNLTSNSVISIAQSDTAPAGGPDPHYGVNAAGDINVFADQGTMSTRADGTGTNIYLKALSKIGSAISNLFGGGDVSFDIKGGSTQQNGTSTLVIDGMVDTGIRRTKSLTITYASDTCDPSSVACIVRTGDIGSTMGTYQAGGAILDRLGQIDALLTQYSSDIIATAAYQSEKTFLQAKLVALGLGTGSGASFHLNPGVTEGSPSTSATQNRAVLADALSAFQSEVTTTIGTVLNTGLTNIAFAWNGKDLNGNADPNAGAQSYDVVANAGSALSSYAGLSKYSAINGDTGAGGIAFRAKVSDVSSQIGAGNSALSSASSKLVDIKASAADISTQVAAIISNEQDVAQGNKQFSAVQSALATSFAAISTDQTTIVSKNSSFLTSVQAIGTAAANISSDLSYIQSAASGGTSGDNNTITAMTRTDPNPANTGSITRLNNSVGFINLQINGGTVSSGGATPTVITGLSSSISSYAAQVASPPSGKSISAWQTDLNTKAQASAGSGTAGAVSTTSPFVQLNDVSVQLGNVNLGGKRVMTSTGTGKIYAPGDARIDIVNETAATLKIQNLNIPTNDAGHITLNSAAVYAVADIDHITGAASGFGASNILTAAATGQPQVNITSNYNPESLTYYDPASPKNYLNKLQVAPDIILMTGKAINNLNGSVAMTSQAGNIYVQGAINAGSVSVIARNGDLVTSFVNGFDHVGGDPASQTQVPGSAVTPSDPVVTGLGIIANGQIFLAARYLNINSTVQSGIANWSLTLNPTTQLVTTDATRVGQSAADVAQKISDYRLAPDKTVIPSTFSYGNGVTLNLATGELTFSIATADADHFAGAFKFVDSGSGLSGGIYSAQVGASYDATAKQVVIDGTSVHGGYIQIFGQIINTSSTGAGNLNVLDGFGTINITNNINVPVVLSTLNTGADPTGTGRGTAGVIDITDVHIDSLNASVVDATHTVFTRDLDPVSGTRKVKVTQQQGTLDPTTGAFVLGTSPLTSTASSTGARTGTYNPMLAQRYVWTTADDYTVTDNFHVTSDNIFHSGDLAVNRQSTWEGVSASRSVPIRLLDGTYVSATTDTTTQTIDGQTQLVTGTINSSVANSTLENTLLTSNNVKYQKAPASLTETGREEHCNWYTLCIASKVTVYYELVAQYREIVTNSLKADNPINVNFIGADVGSINVTSGSNVILKGNINNVTGTTTITATNGASIIQSSANPIITSKSVNLTAGGSVGGVVNPGDTFVALPVSVVLSNINGSRGQLDAHAGNGVVSVSSPGDLIVGQVTAAGNVAAGLSSVRLSAGTNISAASGSSLIQADRISLTALTGSIGSVSGGAQLAVNTGFTTDQALRPFGDPATTSGITAYYGLSASAAGDINVRAGSWTDNADGTILANSIVSKGGDVKLTTAGQVLDGNPVQQFDKRTYQQLVDYWNALGLTAGTTNAARQAASIKAFEQSQTQAYRQYWQIRDSQPNKGAAFDPSFQVTYTRGTAQYQNLDTYYRNLEIANNGGVAPSDIEARVASDIAKQAAADTARYRALNTQVGSLTTTFNASFSYTATAAEQASLTQGAVWSKTALGFSLSAGALKTVTDTNPVIKDPNVSGRNVTILADAGIGESVVIAGNSTPGIRINPTTDPVRDLSDSQKVALATAERSDLVLTIGGVQLPANATAAQIAAYNAAVALGIANSPTDIPLGTEEAKMTAVQRAALDAAAAGIAKNAGTFLTVESKRPLNVAASQSFNATVTDQTSQTNIDQGKAFIASRGDLVLGQVAVTDETRIKAIGSLTNAANSSIQTGNLVLESATGSIGGVSPLVLNLRPAATITARALNGVNLSEVPGGVNGSEDAIVDTAYSPNLVTIRAAGSILNANNDLLVNVLGSNVVLTADTGSIGSLTSSLNVGTTPGGSISATASHGLVDLYGVAGLDFTIGSDLAGTSTRLVAAVDGTIDGPVTAGTDIAMSAGGRLVLTASANILSGAGQVQVDADTLKMLNGSRITASLGTVQINTINDALVTGILSGSGNANAISVNAGGHILAATNPARPFDLAATATGAGIRLVAGLGIGDESEADDVAVDQAGRPPGSANQITAAANPLILRTNAIDVNATRGDVNLITATAIRAGSVVTGLGSINIVANQDFSLATMSATQGNVALRGAGAVTVTNVSATSDPAGHLGRVMLTANDSLAFGSVTAAGSADLSSGGFIHGNSITSGAALSETAGAEINVLHSRAAQAQAQTPTSISFGDLTVDNAAALAAEVTEVGVLRSAAGNSPLFFTLTGYQGGQGLRAKVFVDAPNGVLMPLLRETQAEIGTNALDYGISNATIGEWLKLTTPVEVIWDDNRSPRPVRGFDVQLFQPSKSFFLYQNGFRTDTNAVVIQFSEKAEVIEERNGEVVEGASLVRDIDRLLGLNNFASVLLPNDSPDSSGPFFRGDSFARFLDSLRDRSIHVPKTGPALNLKGLAWRGGIGQGYQVVIRGATQ</sequence>
<keyword evidence="3" id="KW-1185">Reference proteome</keyword>
<name>A0ABR7UCB4_9BRAD</name>
<feature type="compositionally biased region" description="Basic and acidic residues" evidence="1">
    <location>
        <begin position="47"/>
        <end position="58"/>
    </location>
</feature>
<feature type="non-terminal residue" evidence="2">
    <location>
        <position position="1"/>
    </location>
</feature>
<gene>
    <name evidence="2" type="ORF">HA482_25475</name>
</gene>
<dbReference type="InterPro" id="IPR047881">
    <property type="entry name" value="LktA_repeat"/>
</dbReference>
<feature type="region of interest" description="Disordered" evidence="1">
    <location>
        <begin position="1858"/>
        <end position="1877"/>
    </location>
</feature>
<feature type="compositionally biased region" description="Low complexity" evidence="1">
    <location>
        <begin position="29"/>
        <end position="46"/>
    </location>
</feature>
<protein>
    <submittedName>
        <fullName evidence="2">Uncharacterized protein</fullName>
    </submittedName>
</protein>
<feature type="region of interest" description="Disordered" evidence="1">
    <location>
        <begin position="29"/>
        <end position="95"/>
    </location>
</feature>